<organism evidence="1 2">
    <name type="scientific">Sphingorhabdus buctiana</name>
    <dbReference type="NCBI Taxonomy" id="1508805"/>
    <lineage>
        <taxon>Bacteria</taxon>
        <taxon>Pseudomonadati</taxon>
        <taxon>Pseudomonadota</taxon>
        <taxon>Alphaproteobacteria</taxon>
        <taxon>Sphingomonadales</taxon>
        <taxon>Sphingomonadaceae</taxon>
        <taxon>Sphingorhabdus</taxon>
    </lineage>
</organism>
<reference evidence="2" key="1">
    <citation type="journal article" date="2019" name="Int. J. Syst. Evol. Microbiol.">
        <title>The Global Catalogue of Microorganisms (GCM) 10K type strain sequencing project: providing services to taxonomists for standard genome sequencing and annotation.</title>
        <authorList>
            <consortium name="The Broad Institute Genomics Platform"/>
            <consortium name="The Broad Institute Genome Sequencing Center for Infectious Disease"/>
            <person name="Wu L."/>
            <person name="Ma J."/>
        </authorList>
    </citation>
    <scope>NUCLEOTIDE SEQUENCE [LARGE SCALE GENOMIC DNA]</scope>
    <source>
        <strain evidence="2">CGMCC 1.12449</strain>
    </source>
</reference>
<dbReference type="PANTHER" id="PTHR48228">
    <property type="entry name" value="SUCCINYL-COA--D-CITRAMALATE COA-TRANSFERASE"/>
    <property type="match status" value="1"/>
</dbReference>
<accession>A0ABW4MG09</accession>
<dbReference type="InterPro" id="IPR050509">
    <property type="entry name" value="CoA-transferase_III"/>
</dbReference>
<dbReference type="InterPro" id="IPR003673">
    <property type="entry name" value="CoA-Trfase_fam_III"/>
</dbReference>
<protein>
    <submittedName>
        <fullName evidence="1">CaiB/BaiF CoA transferase family protein</fullName>
    </submittedName>
</protein>
<dbReference type="Gene3D" id="3.30.1540.10">
    <property type="entry name" value="formyl-coa transferase, domain 3"/>
    <property type="match status" value="1"/>
</dbReference>
<dbReference type="PANTHER" id="PTHR48228:SF5">
    <property type="entry name" value="ALPHA-METHYLACYL-COA RACEMASE"/>
    <property type="match status" value="1"/>
</dbReference>
<gene>
    <name evidence="1" type="ORF">ACFSAG_12210</name>
</gene>
<dbReference type="EMBL" id="JBHUEL010000010">
    <property type="protein sequence ID" value="MFD1767603.1"/>
    <property type="molecule type" value="Genomic_DNA"/>
</dbReference>
<comment type="caution">
    <text evidence="1">The sequence shown here is derived from an EMBL/GenBank/DDBJ whole genome shotgun (WGS) entry which is preliminary data.</text>
</comment>
<sequence>MSARQGPLNGIKVIELAGIGPGPYAGQLLADMGADVIVVDRPGPALPKAVDGRGKRSIMLDLKKPEAVEALLKMVASADVLIEGLRPGVTERMGVGPEACHAVNPKLIYGRMTGWGQTGPWSQMAGHDINYISMTGVLNAIGKAGQPPVPPLNMVGDFGGGTMFLVTGILAALVDRATTGKGNIVDAAIIDGTHSLMSFVHGMAGLGQWRTNREANLLDGAAPFYRCYGTSDGKFMAVGCIEPQFFAAMMERLPIDKEAYGGQHDQSKWAQQHKMLEEVFASKTRDEWEATFALTDACVTPVLDYVEAASHPANAERKAVVKDGKWLHPQIAPRLSSQEQADNFVIASRGGDYSAVLAEAGLATSDIETLVAGGAVVTG</sequence>
<dbReference type="InterPro" id="IPR023606">
    <property type="entry name" value="CoA-Trfase_III_dom_1_sf"/>
</dbReference>
<dbReference type="RefSeq" id="WP_381515185.1">
    <property type="nucleotide sequence ID" value="NZ_JBHUEL010000010.1"/>
</dbReference>
<proteinExistence type="predicted"/>
<keyword evidence="1" id="KW-0808">Transferase</keyword>
<dbReference type="InterPro" id="IPR044855">
    <property type="entry name" value="CoA-Trfase_III_dom3_sf"/>
</dbReference>
<name>A0ABW4MG09_9SPHN</name>
<dbReference type="Gene3D" id="3.40.50.10540">
    <property type="entry name" value="Crotonobetainyl-coa:carnitine coa-transferase, domain 1"/>
    <property type="match status" value="1"/>
</dbReference>
<keyword evidence="2" id="KW-1185">Reference proteome</keyword>
<dbReference type="GO" id="GO:0016740">
    <property type="term" value="F:transferase activity"/>
    <property type="evidence" value="ECO:0007669"/>
    <property type="project" value="UniProtKB-KW"/>
</dbReference>
<dbReference type="Proteomes" id="UP001597215">
    <property type="component" value="Unassembled WGS sequence"/>
</dbReference>
<dbReference type="Pfam" id="PF02515">
    <property type="entry name" value="CoA_transf_3"/>
    <property type="match status" value="1"/>
</dbReference>
<evidence type="ECO:0000313" key="1">
    <source>
        <dbReference type="EMBL" id="MFD1767603.1"/>
    </source>
</evidence>
<dbReference type="SUPFAM" id="SSF89796">
    <property type="entry name" value="CoA-transferase family III (CaiB/BaiF)"/>
    <property type="match status" value="1"/>
</dbReference>
<evidence type="ECO:0000313" key="2">
    <source>
        <dbReference type="Proteomes" id="UP001597215"/>
    </source>
</evidence>